<gene>
    <name evidence="2" type="ORF">NYR02_04075</name>
</gene>
<dbReference type="RefSeq" id="WP_260975118.1">
    <property type="nucleotide sequence ID" value="NZ_JAOANI010000012.1"/>
</dbReference>
<keyword evidence="1" id="KW-0732">Signal</keyword>
<evidence type="ECO:0000313" key="2">
    <source>
        <dbReference type="EMBL" id="MCT7358198.1"/>
    </source>
</evidence>
<evidence type="ECO:0000256" key="1">
    <source>
        <dbReference type="SAM" id="SignalP"/>
    </source>
</evidence>
<accession>A0A9X2WD35</accession>
<dbReference type="AlphaFoldDB" id="A0A9X2WD35"/>
<protein>
    <recommendedName>
        <fullName evidence="4">PilJ/NarX-like methyl-accepting chemotaxis transducer</fullName>
    </recommendedName>
</protein>
<dbReference type="EMBL" id="JAOANI010000012">
    <property type="protein sequence ID" value="MCT7358198.1"/>
    <property type="molecule type" value="Genomic_DNA"/>
</dbReference>
<sequence>MLLLRSLILTLFVGFSAQASSNSLEQNVFDLSVGVKTLLLQYYHVQADEGNQQLLKELNSNLSRIDEQQQNVSQQLLSIQLTGDNTHPQMIDSHWQRFRTLMQQNIHEIEVNDFPELQVVAMMRDASSAMIGELEKIGDELRASGEFSVSGIERWTRNQKRLLLGITERYLERAASSMGAPLSNGQDINLLCQEFAHGLDALDAATLSVPAQASMRRIRSQWLFVEKSATNAEARLVPFLVMRYTNSMIDQLSRIAAS</sequence>
<feature type="signal peptide" evidence="1">
    <location>
        <begin position="1"/>
        <end position="19"/>
    </location>
</feature>
<organism evidence="2 3">
    <name type="scientific">Thalassolituus pacificus</name>
    <dbReference type="NCBI Taxonomy" id="2975440"/>
    <lineage>
        <taxon>Bacteria</taxon>
        <taxon>Pseudomonadati</taxon>
        <taxon>Pseudomonadota</taxon>
        <taxon>Gammaproteobacteria</taxon>
        <taxon>Oceanospirillales</taxon>
        <taxon>Oceanospirillaceae</taxon>
        <taxon>Thalassolituus</taxon>
    </lineage>
</organism>
<proteinExistence type="predicted"/>
<reference evidence="2" key="2">
    <citation type="submission" date="2022-08" db="EMBL/GenBank/DDBJ databases">
        <authorList>
            <person name="Dong C."/>
        </authorList>
    </citation>
    <scope>NUCLEOTIDE SEQUENCE</scope>
    <source>
        <strain evidence="2">59MF3M-4</strain>
    </source>
</reference>
<dbReference type="Proteomes" id="UP001147830">
    <property type="component" value="Unassembled WGS sequence"/>
</dbReference>
<keyword evidence="3" id="KW-1185">Reference proteome</keyword>
<evidence type="ECO:0000313" key="3">
    <source>
        <dbReference type="Proteomes" id="UP001147830"/>
    </source>
</evidence>
<name>A0A9X2WD35_9GAMM</name>
<reference evidence="2" key="1">
    <citation type="journal article" date="2022" name="Front. Microbiol.">
        <title>Genome-based taxonomic rearrangement of Oceanobacter-related bacteria including the description of Thalassolituus hydrocarbonoclasticus sp. nov. and Thalassolituus pacificus sp. nov. and emended description of the genus Thalassolituus.</title>
        <authorList>
            <person name="Dong C."/>
            <person name="Wei L."/>
            <person name="Wang J."/>
            <person name="Lai Q."/>
            <person name="Huang Z."/>
            <person name="Shao Z."/>
        </authorList>
    </citation>
    <scope>NUCLEOTIDE SEQUENCE</scope>
    <source>
        <strain evidence="2">59MF3M-4</strain>
    </source>
</reference>
<comment type="caution">
    <text evidence="2">The sequence shown here is derived from an EMBL/GenBank/DDBJ whole genome shotgun (WGS) entry which is preliminary data.</text>
</comment>
<feature type="chain" id="PRO_5040885004" description="PilJ/NarX-like methyl-accepting chemotaxis transducer" evidence="1">
    <location>
        <begin position="20"/>
        <end position="258"/>
    </location>
</feature>
<evidence type="ECO:0008006" key="4">
    <source>
        <dbReference type="Google" id="ProtNLM"/>
    </source>
</evidence>